<feature type="compositionally biased region" description="Polar residues" evidence="1">
    <location>
        <begin position="76"/>
        <end position="91"/>
    </location>
</feature>
<organism evidence="2 3">
    <name type="scientific">Olea europaea subsp. europaea</name>
    <dbReference type="NCBI Taxonomy" id="158383"/>
    <lineage>
        <taxon>Eukaryota</taxon>
        <taxon>Viridiplantae</taxon>
        <taxon>Streptophyta</taxon>
        <taxon>Embryophyta</taxon>
        <taxon>Tracheophyta</taxon>
        <taxon>Spermatophyta</taxon>
        <taxon>Magnoliopsida</taxon>
        <taxon>eudicotyledons</taxon>
        <taxon>Gunneridae</taxon>
        <taxon>Pentapetalae</taxon>
        <taxon>asterids</taxon>
        <taxon>lamiids</taxon>
        <taxon>Lamiales</taxon>
        <taxon>Oleaceae</taxon>
        <taxon>Oleeae</taxon>
        <taxon>Olea</taxon>
    </lineage>
</organism>
<dbReference type="Gramene" id="OE9A064320T1">
    <property type="protein sequence ID" value="OE9A064320C1"/>
    <property type="gene ID" value="OE9A064320"/>
</dbReference>
<dbReference type="EMBL" id="CACTIH010007525">
    <property type="protein sequence ID" value="CAA3015111.1"/>
    <property type="molecule type" value="Genomic_DNA"/>
</dbReference>
<comment type="caution">
    <text evidence="2">The sequence shown here is derived from an EMBL/GenBank/DDBJ whole genome shotgun (WGS) entry which is preliminary data.</text>
</comment>
<name>A0A8S0U7I3_OLEEU</name>
<feature type="region of interest" description="Disordered" evidence="1">
    <location>
        <begin position="76"/>
        <end position="107"/>
    </location>
</feature>
<evidence type="ECO:0000313" key="3">
    <source>
        <dbReference type="Proteomes" id="UP000594638"/>
    </source>
</evidence>
<evidence type="ECO:0000256" key="1">
    <source>
        <dbReference type="SAM" id="MobiDB-lite"/>
    </source>
</evidence>
<dbReference type="Proteomes" id="UP000594638">
    <property type="component" value="Unassembled WGS sequence"/>
</dbReference>
<proteinExistence type="predicted"/>
<evidence type="ECO:0000313" key="2">
    <source>
        <dbReference type="EMBL" id="CAA3015111.1"/>
    </source>
</evidence>
<sequence length="107" mass="11895">MSLVYLSNTLAEYLKNPCTAVELSPSHTVNMSHSNRHKFLLVPSYTTMPDRHSAGDQQWITLSNRYEYSNLLPSTSTQFSSLPTNSSTSQLGHLARGPSYPMTGTSR</sequence>
<dbReference type="AlphaFoldDB" id="A0A8S0U7I3"/>
<protein>
    <submittedName>
        <fullName evidence="2">Uncharacterized protein</fullName>
    </submittedName>
</protein>
<accession>A0A8S0U7I3</accession>
<gene>
    <name evidence="2" type="ORF">OLEA9_A064320</name>
</gene>
<keyword evidence="3" id="KW-1185">Reference proteome</keyword>
<reference evidence="2 3" key="1">
    <citation type="submission" date="2019-12" db="EMBL/GenBank/DDBJ databases">
        <authorList>
            <person name="Alioto T."/>
            <person name="Alioto T."/>
            <person name="Gomez Garrido J."/>
        </authorList>
    </citation>
    <scope>NUCLEOTIDE SEQUENCE [LARGE SCALE GENOMIC DNA]</scope>
</reference>